<keyword evidence="3" id="KW-1185">Reference proteome</keyword>
<evidence type="ECO:0000313" key="2">
    <source>
        <dbReference type="EMBL" id="KAG6415881.1"/>
    </source>
</evidence>
<dbReference type="AlphaFoldDB" id="A0A8X8XKU5"/>
<gene>
    <name evidence="2" type="ORF">SASPL_123300</name>
</gene>
<proteinExistence type="predicted"/>
<sequence>MRNKSWPLWEEWKEIFGKDRVVGARSRGAAESATMMKAAREQTNGYVDGDYHPSLDELFPDEVVGEHAIPEPGNSSNTHGERSTQKPIKIGGKKRKSIDQLECVLDIMNKMNDNTTARLDTLLKRIGYEFEQSAKQEEVYKLLDKSPG</sequence>
<evidence type="ECO:0000313" key="3">
    <source>
        <dbReference type="Proteomes" id="UP000298416"/>
    </source>
</evidence>
<reference evidence="2" key="2">
    <citation type="submission" date="2020-08" db="EMBL/GenBank/DDBJ databases">
        <title>Plant Genome Project.</title>
        <authorList>
            <person name="Zhang R.-G."/>
        </authorList>
    </citation>
    <scope>NUCLEOTIDE SEQUENCE</scope>
    <source>
        <strain evidence="2">Huo1</strain>
        <tissue evidence="2">Leaf</tissue>
    </source>
</reference>
<reference evidence="2" key="1">
    <citation type="submission" date="2018-01" db="EMBL/GenBank/DDBJ databases">
        <authorList>
            <person name="Mao J.F."/>
        </authorList>
    </citation>
    <scope>NUCLEOTIDE SEQUENCE</scope>
    <source>
        <strain evidence="2">Huo1</strain>
        <tissue evidence="2">Leaf</tissue>
    </source>
</reference>
<protein>
    <submittedName>
        <fullName evidence="2">Uncharacterized protein</fullName>
    </submittedName>
</protein>
<comment type="caution">
    <text evidence="2">The sequence shown here is derived from an EMBL/GenBank/DDBJ whole genome shotgun (WGS) entry which is preliminary data.</text>
</comment>
<name>A0A8X8XKU5_SALSN</name>
<evidence type="ECO:0000256" key="1">
    <source>
        <dbReference type="SAM" id="MobiDB-lite"/>
    </source>
</evidence>
<dbReference type="Proteomes" id="UP000298416">
    <property type="component" value="Unassembled WGS sequence"/>
</dbReference>
<organism evidence="2">
    <name type="scientific">Salvia splendens</name>
    <name type="common">Scarlet sage</name>
    <dbReference type="NCBI Taxonomy" id="180675"/>
    <lineage>
        <taxon>Eukaryota</taxon>
        <taxon>Viridiplantae</taxon>
        <taxon>Streptophyta</taxon>
        <taxon>Embryophyta</taxon>
        <taxon>Tracheophyta</taxon>
        <taxon>Spermatophyta</taxon>
        <taxon>Magnoliopsida</taxon>
        <taxon>eudicotyledons</taxon>
        <taxon>Gunneridae</taxon>
        <taxon>Pentapetalae</taxon>
        <taxon>asterids</taxon>
        <taxon>lamiids</taxon>
        <taxon>Lamiales</taxon>
        <taxon>Lamiaceae</taxon>
        <taxon>Nepetoideae</taxon>
        <taxon>Mentheae</taxon>
        <taxon>Salviinae</taxon>
        <taxon>Salvia</taxon>
        <taxon>Salvia subgen. Calosphace</taxon>
        <taxon>core Calosphace</taxon>
    </lineage>
</organism>
<accession>A0A8X8XKU5</accession>
<feature type="region of interest" description="Disordered" evidence="1">
    <location>
        <begin position="64"/>
        <end position="93"/>
    </location>
</feature>
<dbReference type="EMBL" id="PNBA02000008">
    <property type="protein sequence ID" value="KAG6415881.1"/>
    <property type="molecule type" value="Genomic_DNA"/>
</dbReference>